<dbReference type="AlphaFoldDB" id="A0A7S8C5K6"/>
<dbReference type="PROSITE" id="PS00211">
    <property type="entry name" value="ABC_TRANSPORTER_1"/>
    <property type="match status" value="1"/>
</dbReference>
<dbReference type="NCBIfam" id="TIGR02324">
    <property type="entry name" value="CP_lyasePhnL"/>
    <property type="match status" value="1"/>
</dbReference>
<dbReference type="Pfam" id="PF00005">
    <property type="entry name" value="ABC_tran"/>
    <property type="match status" value="1"/>
</dbReference>
<dbReference type="Proteomes" id="UP000593594">
    <property type="component" value="Chromosome"/>
</dbReference>
<protein>
    <submittedName>
        <fullName evidence="5">Phosphonate C-P lyase system protein PhnL</fullName>
    </submittedName>
</protein>
<keyword evidence="6" id="KW-1185">Reference proteome</keyword>
<reference evidence="5 6" key="1">
    <citation type="submission" date="2020-06" db="EMBL/GenBank/DDBJ databases">
        <title>Genome sequence of 2 isolates from Red Sea Mangroves.</title>
        <authorList>
            <person name="Sefrji F."/>
            <person name="Michoud G."/>
            <person name="Merlino G."/>
            <person name="Daffonchio D."/>
        </authorList>
    </citation>
    <scope>NUCLEOTIDE SEQUENCE [LARGE SCALE GENOMIC DNA]</scope>
    <source>
        <strain evidence="5 6">R1DC25</strain>
    </source>
</reference>
<dbReference type="KEGG" id="kmn:HW532_14665"/>
<keyword evidence="3" id="KW-0067">ATP-binding</keyword>
<proteinExistence type="inferred from homology"/>
<dbReference type="SUPFAM" id="SSF52540">
    <property type="entry name" value="P-loop containing nucleoside triphosphate hydrolases"/>
    <property type="match status" value="1"/>
</dbReference>
<dbReference type="InterPro" id="IPR012701">
    <property type="entry name" value="CP_lyase_PhnL"/>
</dbReference>
<dbReference type="PANTHER" id="PTHR42798:SF7">
    <property type="entry name" value="ALPHA-D-RIBOSE 1-METHYLPHOSPHONATE 5-TRIPHOSPHATE SYNTHASE SUBUNIT PHNL"/>
    <property type="match status" value="1"/>
</dbReference>
<dbReference type="GO" id="GO:0005524">
    <property type="term" value="F:ATP binding"/>
    <property type="evidence" value="ECO:0007669"/>
    <property type="project" value="UniProtKB-KW"/>
</dbReference>
<evidence type="ECO:0000256" key="1">
    <source>
        <dbReference type="ARBA" id="ARBA00005417"/>
    </source>
</evidence>
<dbReference type="InterPro" id="IPR027417">
    <property type="entry name" value="P-loop_NTPase"/>
</dbReference>
<evidence type="ECO:0000256" key="3">
    <source>
        <dbReference type="ARBA" id="ARBA00022840"/>
    </source>
</evidence>
<dbReference type="InterPro" id="IPR003439">
    <property type="entry name" value="ABC_transporter-like_ATP-bd"/>
</dbReference>
<keyword evidence="2" id="KW-0547">Nucleotide-binding</keyword>
<evidence type="ECO:0000259" key="4">
    <source>
        <dbReference type="PROSITE" id="PS50893"/>
    </source>
</evidence>
<evidence type="ECO:0000313" key="5">
    <source>
        <dbReference type="EMBL" id="QPC43820.1"/>
    </source>
</evidence>
<evidence type="ECO:0000256" key="2">
    <source>
        <dbReference type="ARBA" id="ARBA00022741"/>
    </source>
</evidence>
<dbReference type="PANTHER" id="PTHR42798">
    <property type="entry name" value="LIPOPROTEIN-RELEASING SYSTEM ATP-BINDING PROTEIN LOLD"/>
    <property type="match status" value="1"/>
</dbReference>
<dbReference type="SMART" id="SM00382">
    <property type="entry name" value="AAA"/>
    <property type="match status" value="1"/>
</dbReference>
<sequence length="234" mass="25338">MDALLQIDGLHKHFTLHMQDSAEIPVFSGLDFSLMPGEAVAITGPSGIGKSSLLKIVYGTYRADSGRILVSHEGGIVDMASAAPRDIIAVRRRTIGYVSQFLRVIPRVPTLDIVAEPMIERGACEEKARERARTLLDRLQVPERLWPLSPVTFSGGEQQRVNIARGFSAPHPILLLDEPTASLDAGNRARVLELVAEARAAGSAILGIFHDEADRQAACSKSLDVQRFAEAAHG</sequence>
<dbReference type="GO" id="GO:0016887">
    <property type="term" value="F:ATP hydrolysis activity"/>
    <property type="evidence" value="ECO:0007669"/>
    <property type="project" value="InterPro"/>
</dbReference>
<dbReference type="Gene3D" id="3.40.50.300">
    <property type="entry name" value="P-loop containing nucleotide triphosphate hydrolases"/>
    <property type="match status" value="1"/>
</dbReference>
<gene>
    <name evidence="5" type="primary">phnL</name>
    <name evidence="5" type="ORF">HW532_14665</name>
</gene>
<name>A0A7S8C5K6_9HYPH</name>
<comment type="similarity">
    <text evidence="1">Belongs to the ABC transporter superfamily.</text>
</comment>
<dbReference type="EMBL" id="CP058214">
    <property type="protein sequence ID" value="QPC43820.1"/>
    <property type="molecule type" value="Genomic_DNA"/>
</dbReference>
<keyword evidence="5" id="KW-0456">Lyase</keyword>
<organism evidence="5 6">
    <name type="scientific">Kaustia mangrovi</name>
    <dbReference type="NCBI Taxonomy" id="2593653"/>
    <lineage>
        <taxon>Bacteria</taxon>
        <taxon>Pseudomonadati</taxon>
        <taxon>Pseudomonadota</taxon>
        <taxon>Alphaproteobacteria</taxon>
        <taxon>Hyphomicrobiales</taxon>
        <taxon>Parvibaculaceae</taxon>
        <taxon>Kaustia</taxon>
    </lineage>
</organism>
<dbReference type="InterPro" id="IPR017871">
    <property type="entry name" value="ABC_transporter-like_CS"/>
</dbReference>
<dbReference type="RefSeq" id="WP_213161183.1">
    <property type="nucleotide sequence ID" value="NZ_CP058214.1"/>
</dbReference>
<dbReference type="InterPro" id="IPR003593">
    <property type="entry name" value="AAA+_ATPase"/>
</dbReference>
<dbReference type="PROSITE" id="PS50893">
    <property type="entry name" value="ABC_TRANSPORTER_2"/>
    <property type="match status" value="1"/>
</dbReference>
<evidence type="ECO:0000313" key="6">
    <source>
        <dbReference type="Proteomes" id="UP000593594"/>
    </source>
</evidence>
<feature type="domain" description="ABC transporter" evidence="4">
    <location>
        <begin position="5"/>
        <end position="231"/>
    </location>
</feature>
<dbReference type="GO" id="GO:0016829">
    <property type="term" value="F:lyase activity"/>
    <property type="evidence" value="ECO:0007669"/>
    <property type="project" value="UniProtKB-KW"/>
</dbReference>
<accession>A0A7S8C5K6</accession>